<proteinExistence type="predicted"/>
<reference evidence="1 2" key="1">
    <citation type="submission" date="2019-03" db="EMBL/GenBank/DDBJ databases">
        <title>Genomic Encyclopedia of Type Strains, Phase IV (KMG-IV): sequencing the most valuable type-strain genomes for metagenomic binning, comparative biology and taxonomic classification.</title>
        <authorList>
            <person name="Goeker M."/>
        </authorList>
    </citation>
    <scope>NUCLEOTIDE SEQUENCE [LARGE SCALE GENOMIC DNA]</scope>
    <source>
        <strain evidence="1 2">DSM 45361</strain>
    </source>
</reference>
<dbReference type="Proteomes" id="UP000295444">
    <property type="component" value="Unassembled WGS sequence"/>
</dbReference>
<comment type="caution">
    <text evidence="1">The sequence shown here is derived from an EMBL/GenBank/DDBJ whole genome shotgun (WGS) entry which is preliminary data.</text>
</comment>
<dbReference type="PANTHER" id="PTHR33361">
    <property type="entry name" value="GLR0591 PROTEIN"/>
    <property type="match status" value="1"/>
</dbReference>
<protein>
    <submittedName>
        <fullName evidence="1">Uncharacterized protein (DUF885 family)</fullName>
    </submittedName>
</protein>
<keyword evidence="2" id="KW-1185">Reference proteome</keyword>
<dbReference type="RefSeq" id="WP_133847237.1">
    <property type="nucleotide sequence ID" value="NZ_SNXZ01000001.1"/>
</dbReference>
<gene>
    <name evidence="1" type="ORF">EV186_101259</name>
</gene>
<dbReference type="InterPro" id="IPR010281">
    <property type="entry name" value="DUF885"/>
</dbReference>
<evidence type="ECO:0000313" key="1">
    <source>
        <dbReference type="EMBL" id="TDQ04315.1"/>
    </source>
</evidence>
<dbReference type="PANTHER" id="PTHR33361:SF2">
    <property type="entry name" value="DUF885 DOMAIN-CONTAINING PROTEIN"/>
    <property type="match status" value="1"/>
</dbReference>
<dbReference type="OrthoDB" id="9760040at2"/>
<name>A0A4V3D046_LABRH</name>
<evidence type="ECO:0000313" key="2">
    <source>
        <dbReference type="Proteomes" id="UP000295444"/>
    </source>
</evidence>
<accession>A0A4V3D046</accession>
<dbReference type="EMBL" id="SNXZ01000001">
    <property type="protein sequence ID" value="TDQ04315.1"/>
    <property type="molecule type" value="Genomic_DNA"/>
</dbReference>
<organism evidence="1 2">
    <name type="scientific">Labedaea rhizosphaerae</name>
    <dbReference type="NCBI Taxonomy" id="598644"/>
    <lineage>
        <taxon>Bacteria</taxon>
        <taxon>Bacillati</taxon>
        <taxon>Actinomycetota</taxon>
        <taxon>Actinomycetes</taxon>
        <taxon>Pseudonocardiales</taxon>
        <taxon>Pseudonocardiaceae</taxon>
        <taxon>Labedaea</taxon>
    </lineage>
</organism>
<sequence length="546" mass="60481">MTDAPTAAALADDLLDAQAVEMPVVATLVGIPGHDRDLPDLTLPAQARLRERVTAILEQARTSSDDDRVTLGLVVHQAEAILARLDARMEEFVLADPMDAQGAKMLSFLPQLNINGEQAEQDFLARLAGLPAFYETLAQRHRDGIAGGRAPVDRMARKAVAFVDRFLEQDSPFPQRLCAEHAAERDRVYTEQVRPALRAYRDVLADEVVGKGRDDDHPGLCHLEGGQEVYAALARMHTTTALTPRELHDIGLDVIAKLDEEYREIGGREFGLHTAAEVQERLRTDPAMRWRDADELLTSARAAVVRATEAAKQWFKRVPKAECVVEPVPEADGPVASGAYYYPPALDGSKPGTFFANTYRAETRDKFIAESLAFHEAVPGHHFQIALAQEMTDVPMLRRLAEVTAHAEGWALYAERLADEMGLFSNDLMRLGMLAEDSMRAARLVVDTGIHALGWTRQQCVDYLRAHTVMNETEVQSETDRYIECPGQALAYMVGRLELQRMRRAAEAKLGEKFDVKDFHDVVLSTGPLPMSVLADVVAQWAEAQA</sequence>
<dbReference type="Pfam" id="PF05960">
    <property type="entry name" value="DUF885"/>
    <property type="match status" value="1"/>
</dbReference>
<dbReference type="AlphaFoldDB" id="A0A4V3D046"/>